<accession>Q3L9I2</accession>
<evidence type="ECO:0000313" key="3">
    <source>
        <dbReference type="Proteomes" id="UP000002204"/>
    </source>
</evidence>
<keyword evidence="2" id="KW-0614">Plasmid</keyword>
<dbReference type="InterPro" id="IPR050900">
    <property type="entry name" value="Transposase_IS3/IS150/IS904"/>
</dbReference>
<geneLocation type="plasmid" evidence="2 3">
    <name>pREL1</name>
</geneLocation>
<sequence length="109" mass="12083">MKVESIDRHTGEHGVQPICDTLKDTDVAIAPSTYCAAKTHPESARSTRDRELSEQIATIHHDNYSVYGVLKVYAEMRRQGTPVARCTVERLMKKAGLKGAARSKSPRTT</sequence>
<proteinExistence type="predicted"/>
<reference evidence="3" key="1">
    <citation type="submission" date="2005-03" db="EMBL/GenBank/DDBJ databases">
        <title>Comparison of the complete genome sequences of Rhodococcus erythropolis PR4 and Rhodococcus opacus B4.</title>
        <authorList>
            <person name="Takarada H."/>
            <person name="Sekine M."/>
            <person name="Hosoyama A."/>
            <person name="Yamada R."/>
            <person name="Fujisawa T."/>
            <person name="Omata S."/>
            <person name="Shimizu A."/>
            <person name="Tsukatani N."/>
            <person name="Tanikawa S."/>
            <person name="Fujita N."/>
            <person name="Harayama S."/>
        </authorList>
    </citation>
    <scope>NUCLEOTIDE SEQUENCE [LARGE SCALE GENOMIC DNA]</scope>
    <source>
        <strain evidence="3">PR4 / NBRC 100887</strain>
        <plasmid evidence="3">pREL1</plasmid>
    </source>
</reference>
<dbReference type="PANTHER" id="PTHR46889:SF4">
    <property type="entry name" value="TRANSPOSASE INSO FOR INSERTION SEQUENCE ELEMENT IS911B-RELATED"/>
    <property type="match status" value="1"/>
</dbReference>
<dbReference type="PANTHER" id="PTHR46889">
    <property type="entry name" value="TRANSPOSASE INSF FOR INSERTION SEQUENCE IS3B-RELATED"/>
    <property type="match status" value="1"/>
</dbReference>
<evidence type="ECO:0000259" key="1">
    <source>
        <dbReference type="Pfam" id="PF13276"/>
    </source>
</evidence>
<dbReference type="KEGG" id="rer:RER_pREL1-01880"/>
<dbReference type="InterPro" id="IPR025948">
    <property type="entry name" value="HTH-like_dom"/>
</dbReference>
<name>Q3L9I2_RHOE4</name>
<dbReference type="Proteomes" id="UP000002204">
    <property type="component" value="Plasmid pREL1"/>
</dbReference>
<reference evidence="2 3" key="2">
    <citation type="journal article" date="2006" name="Environ. Microbiol.">
        <title>Sequence analysis of three plasmids harboured in Rhodococcus erythropolis strain PR4.</title>
        <authorList>
            <person name="Sekine M."/>
            <person name="Tanikawa S."/>
            <person name="Omata S."/>
            <person name="Saito M."/>
            <person name="Fujisawa T."/>
            <person name="Tsukatani N."/>
            <person name="Tajima T."/>
            <person name="Sekigawa T."/>
            <person name="Kosugi H."/>
            <person name="Matsuo Y."/>
            <person name="Nishiko R."/>
            <person name="Imamura K."/>
            <person name="Ito M."/>
            <person name="Narita H."/>
            <person name="Tago S."/>
            <person name="Fujita N."/>
            <person name="Harayama S."/>
        </authorList>
    </citation>
    <scope>NUCLEOTIDE SEQUENCE [LARGE SCALE GENOMIC DNA]</scope>
    <source>
        <strain evidence="3">PR4 / NBRC 100887</strain>
        <plasmid evidence="2 3">pREL1</plasmid>
    </source>
</reference>
<organism evidence="2 3">
    <name type="scientific">Rhodococcus erythropolis (strain PR4 / NBRC 100887)</name>
    <dbReference type="NCBI Taxonomy" id="234621"/>
    <lineage>
        <taxon>Bacteria</taxon>
        <taxon>Bacillati</taxon>
        <taxon>Actinomycetota</taxon>
        <taxon>Actinomycetes</taxon>
        <taxon>Mycobacteriales</taxon>
        <taxon>Nocardiaceae</taxon>
        <taxon>Rhodococcus</taxon>
        <taxon>Rhodococcus erythropolis group</taxon>
    </lineage>
</organism>
<protein>
    <submittedName>
        <fullName evidence="2">Putative transposase</fullName>
    </submittedName>
</protein>
<dbReference type="EMBL" id="AP008931">
    <property type="protein sequence ID" value="BAE46131.1"/>
    <property type="molecule type" value="Genomic_DNA"/>
</dbReference>
<evidence type="ECO:0000313" key="2">
    <source>
        <dbReference type="EMBL" id="BAE46131.1"/>
    </source>
</evidence>
<dbReference type="Pfam" id="PF13276">
    <property type="entry name" value="HTH_21"/>
    <property type="match status" value="1"/>
</dbReference>
<feature type="domain" description="HTH-like" evidence="1">
    <location>
        <begin position="48"/>
        <end position="104"/>
    </location>
</feature>
<dbReference type="AlphaFoldDB" id="Q3L9I2"/>
<dbReference type="HOGENOM" id="CLU_027402_21_8_11"/>
<gene>
    <name evidence="2" type="ordered locus">RER_pREL1-01880</name>
</gene>